<dbReference type="InterPro" id="IPR014721">
    <property type="entry name" value="Ribsml_uS5_D2-typ_fold_subgr"/>
</dbReference>
<feature type="non-terminal residue" evidence="7">
    <location>
        <position position="105"/>
    </location>
</feature>
<keyword evidence="1" id="KW-0819">tRNA processing</keyword>
<dbReference type="GO" id="GO:0004526">
    <property type="term" value="F:ribonuclease P activity"/>
    <property type="evidence" value="ECO:0007669"/>
    <property type="project" value="UniProtKB-UniRule"/>
</dbReference>
<keyword evidence="2" id="KW-0540">Nuclease</keyword>
<accession>A0A955LGJ5</accession>
<evidence type="ECO:0000313" key="8">
    <source>
        <dbReference type="Proteomes" id="UP000701698"/>
    </source>
</evidence>
<dbReference type="PANTHER" id="PTHR33992">
    <property type="entry name" value="RIBONUCLEASE P PROTEIN COMPONENT"/>
    <property type="match status" value="1"/>
</dbReference>
<organism evidence="7 8">
    <name type="scientific">candidate division WWE3 bacterium</name>
    <dbReference type="NCBI Taxonomy" id="2053526"/>
    <lineage>
        <taxon>Bacteria</taxon>
        <taxon>Katanobacteria</taxon>
    </lineage>
</organism>
<dbReference type="EMBL" id="JAGQKX010000039">
    <property type="protein sequence ID" value="MCA9390154.1"/>
    <property type="molecule type" value="Genomic_DNA"/>
</dbReference>
<evidence type="ECO:0000256" key="4">
    <source>
        <dbReference type="ARBA" id="ARBA00022801"/>
    </source>
</evidence>
<dbReference type="GO" id="GO:0000049">
    <property type="term" value="F:tRNA binding"/>
    <property type="evidence" value="ECO:0007669"/>
    <property type="project" value="InterPro"/>
</dbReference>
<comment type="caution">
    <text evidence="7">The sequence shown here is derived from an EMBL/GenBank/DDBJ whole genome shotgun (WGS) entry which is preliminary data.</text>
</comment>
<proteinExistence type="inferred from homology"/>
<dbReference type="PANTHER" id="PTHR33992:SF1">
    <property type="entry name" value="RIBONUCLEASE P PROTEIN COMPONENT"/>
    <property type="match status" value="1"/>
</dbReference>
<dbReference type="NCBIfam" id="TIGR00188">
    <property type="entry name" value="rnpA"/>
    <property type="match status" value="1"/>
</dbReference>
<reference evidence="7" key="1">
    <citation type="submission" date="2020-04" db="EMBL/GenBank/DDBJ databases">
        <authorList>
            <person name="Zhang T."/>
        </authorList>
    </citation>
    <scope>NUCLEOTIDE SEQUENCE</scope>
    <source>
        <strain evidence="7">HKST-UBA01</strain>
    </source>
</reference>
<dbReference type="InterPro" id="IPR000100">
    <property type="entry name" value="RNase_P"/>
</dbReference>
<sequence length="105" mass="12297">MLPKKYRLHNSWEFKDVRKRGKTVYTPYFLLNYAPNDFGHNRYGFIATTKMGNAVQRHRGVRLGREAVRVHHDLIKEGFDFVFVLSPKIISVKMQDVAAVLEETM</sequence>
<evidence type="ECO:0000256" key="3">
    <source>
        <dbReference type="ARBA" id="ARBA00022759"/>
    </source>
</evidence>
<dbReference type="GO" id="GO:0042781">
    <property type="term" value="F:3'-tRNA processing endoribonuclease activity"/>
    <property type="evidence" value="ECO:0007669"/>
    <property type="project" value="TreeGrafter"/>
</dbReference>
<protein>
    <recommendedName>
        <fullName evidence="6">Ribonuclease P protein component</fullName>
        <ecNumber evidence="6">3.1.26.5</ecNumber>
    </recommendedName>
</protein>
<evidence type="ECO:0000256" key="2">
    <source>
        <dbReference type="ARBA" id="ARBA00022722"/>
    </source>
</evidence>
<dbReference type="AlphaFoldDB" id="A0A955LGJ5"/>
<dbReference type="HAMAP" id="MF_00227">
    <property type="entry name" value="RNase_P"/>
    <property type="match status" value="1"/>
</dbReference>
<dbReference type="Pfam" id="PF00825">
    <property type="entry name" value="Ribonuclease_P"/>
    <property type="match status" value="1"/>
</dbReference>
<gene>
    <name evidence="7" type="primary">rnpA</name>
    <name evidence="7" type="ORF">KC571_02015</name>
</gene>
<name>A0A955LGJ5_UNCKA</name>
<dbReference type="Proteomes" id="UP000701698">
    <property type="component" value="Unassembled WGS sequence"/>
</dbReference>
<keyword evidence="4 7" id="KW-0378">Hydrolase</keyword>
<keyword evidence="3" id="KW-0255">Endonuclease</keyword>
<reference evidence="7" key="2">
    <citation type="journal article" date="2021" name="Microbiome">
        <title>Successional dynamics and alternative stable states in a saline activated sludge microbial community over 9 years.</title>
        <authorList>
            <person name="Wang Y."/>
            <person name="Ye J."/>
            <person name="Ju F."/>
            <person name="Liu L."/>
            <person name="Boyd J.A."/>
            <person name="Deng Y."/>
            <person name="Parks D.H."/>
            <person name="Jiang X."/>
            <person name="Yin X."/>
            <person name="Woodcroft B.J."/>
            <person name="Tyson G.W."/>
            <person name="Hugenholtz P."/>
            <person name="Polz M.F."/>
            <person name="Zhang T."/>
        </authorList>
    </citation>
    <scope>NUCLEOTIDE SEQUENCE</scope>
    <source>
        <strain evidence="7">HKST-UBA01</strain>
    </source>
</reference>
<dbReference type="InterPro" id="IPR020568">
    <property type="entry name" value="Ribosomal_Su5_D2-typ_SF"/>
</dbReference>
<evidence type="ECO:0000256" key="1">
    <source>
        <dbReference type="ARBA" id="ARBA00022694"/>
    </source>
</evidence>
<keyword evidence="5" id="KW-0694">RNA-binding</keyword>
<evidence type="ECO:0000256" key="6">
    <source>
        <dbReference type="NCBIfam" id="TIGR00188"/>
    </source>
</evidence>
<dbReference type="SUPFAM" id="SSF54211">
    <property type="entry name" value="Ribosomal protein S5 domain 2-like"/>
    <property type="match status" value="1"/>
</dbReference>
<dbReference type="GO" id="GO:0030677">
    <property type="term" value="C:ribonuclease P complex"/>
    <property type="evidence" value="ECO:0007669"/>
    <property type="project" value="TreeGrafter"/>
</dbReference>
<evidence type="ECO:0000313" key="7">
    <source>
        <dbReference type="EMBL" id="MCA9390154.1"/>
    </source>
</evidence>
<dbReference type="EC" id="3.1.26.5" evidence="6"/>
<evidence type="ECO:0000256" key="5">
    <source>
        <dbReference type="ARBA" id="ARBA00022884"/>
    </source>
</evidence>
<dbReference type="Gene3D" id="3.30.230.10">
    <property type="match status" value="1"/>
</dbReference>